<accession>A0A1R3JMR2</accession>
<gene>
    <name evidence="2" type="ORF">COLO4_15446</name>
</gene>
<evidence type="ECO:0000313" key="2">
    <source>
        <dbReference type="EMBL" id="OMO96179.1"/>
    </source>
</evidence>
<sequence>MEPCSRLLLPPSKPRAPVPARSYQNRRQPQLLMSGFLIFPEVAP</sequence>
<proteinExistence type="predicted"/>
<evidence type="ECO:0000313" key="3">
    <source>
        <dbReference type="Proteomes" id="UP000187203"/>
    </source>
</evidence>
<name>A0A1R3JMR2_9ROSI</name>
<organism evidence="2 3">
    <name type="scientific">Corchorus olitorius</name>
    <dbReference type="NCBI Taxonomy" id="93759"/>
    <lineage>
        <taxon>Eukaryota</taxon>
        <taxon>Viridiplantae</taxon>
        <taxon>Streptophyta</taxon>
        <taxon>Embryophyta</taxon>
        <taxon>Tracheophyta</taxon>
        <taxon>Spermatophyta</taxon>
        <taxon>Magnoliopsida</taxon>
        <taxon>eudicotyledons</taxon>
        <taxon>Gunneridae</taxon>
        <taxon>Pentapetalae</taxon>
        <taxon>rosids</taxon>
        <taxon>malvids</taxon>
        <taxon>Malvales</taxon>
        <taxon>Malvaceae</taxon>
        <taxon>Grewioideae</taxon>
        <taxon>Apeibeae</taxon>
        <taxon>Corchorus</taxon>
    </lineage>
</organism>
<dbReference type="AlphaFoldDB" id="A0A1R3JMR2"/>
<dbReference type="Proteomes" id="UP000187203">
    <property type="component" value="Unassembled WGS sequence"/>
</dbReference>
<feature type="region of interest" description="Disordered" evidence="1">
    <location>
        <begin position="1"/>
        <end position="24"/>
    </location>
</feature>
<keyword evidence="3" id="KW-1185">Reference proteome</keyword>
<reference evidence="3" key="1">
    <citation type="submission" date="2013-09" db="EMBL/GenBank/DDBJ databases">
        <title>Corchorus olitorius genome sequencing.</title>
        <authorList>
            <person name="Alam M."/>
            <person name="Haque M.S."/>
            <person name="Islam M.S."/>
            <person name="Emdad E.M."/>
            <person name="Islam M.M."/>
            <person name="Ahmed B."/>
            <person name="Halim A."/>
            <person name="Hossen Q.M.M."/>
            <person name="Hossain M.Z."/>
            <person name="Ahmed R."/>
            <person name="Khan M.M."/>
            <person name="Islam R."/>
            <person name="Rashid M.M."/>
            <person name="Khan S.A."/>
            <person name="Rahman M.S."/>
            <person name="Alam M."/>
            <person name="Yahiya A.S."/>
            <person name="Khan M.S."/>
            <person name="Azam M.S."/>
            <person name="Haque T."/>
            <person name="Lashkar M.Z.H."/>
            <person name="Akhand A.I."/>
            <person name="Morshed G."/>
            <person name="Roy S."/>
            <person name="Uddin K.S."/>
            <person name="Rabeya T."/>
            <person name="Hossain A.S."/>
            <person name="Chowdhury A."/>
            <person name="Snigdha A.R."/>
            <person name="Mortoza M.S."/>
            <person name="Matin S.A."/>
            <person name="Hoque S.M.E."/>
            <person name="Islam M.K."/>
            <person name="Roy D.K."/>
            <person name="Haider R."/>
            <person name="Moosa M.M."/>
            <person name="Elias S.M."/>
            <person name="Hasan A.M."/>
            <person name="Jahan S."/>
            <person name="Shafiuddin M."/>
            <person name="Mahmood N."/>
            <person name="Shommy N.S."/>
        </authorList>
    </citation>
    <scope>NUCLEOTIDE SEQUENCE [LARGE SCALE GENOMIC DNA]</scope>
    <source>
        <strain evidence="3">cv. O-4</strain>
    </source>
</reference>
<protein>
    <submittedName>
        <fullName evidence="2">Uncharacterized protein</fullName>
    </submittedName>
</protein>
<evidence type="ECO:0000256" key="1">
    <source>
        <dbReference type="SAM" id="MobiDB-lite"/>
    </source>
</evidence>
<dbReference type="EMBL" id="AWUE01015682">
    <property type="protein sequence ID" value="OMO96179.1"/>
    <property type="molecule type" value="Genomic_DNA"/>
</dbReference>
<comment type="caution">
    <text evidence="2">The sequence shown here is derived from an EMBL/GenBank/DDBJ whole genome shotgun (WGS) entry which is preliminary data.</text>
</comment>